<dbReference type="GO" id="GO:0005615">
    <property type="term" value="C:extracellular space"/>
    <property type="evidence" value="ECO:0007669"/>
    <property type="project" value="TreeGrafter"/>
</dbReference>
<dbReference type="PANTHER" id="PTHR11705">
    <property type="entry name" value="PROTEASE FAMILY M14 CARBOXYPEPTIDASE A,B"/>
    <property type="match status" value="1"/>
</dbReference>
<comment type="caution">
    <text evidence="5">The sequence shown here is derived from an EMBL/GenBank/DDBJ whole genome shotgun (WGS) entry which is preliminary data.</text>
</comment>
<reference evidence="5" key="3">
    <citation type="submission" date="2019-06" db="EMBL/GenBank/DDBJ databases">
        <authorList>
            <person name="Poynton C."/>
            <person name="Hasenbein S."/>
            <person name="Benoit J.B."/>
            <person name="Sepulveda M.S."/>
            <person name="Poelchau M.F."/>
            <person name="Murali S.C."/>
            <person name="Chen S."/>
            <person name="Glastad K.M."/>
            <person name="Werren J.H."/>
            <person name="Vineis J.H."/>
            <person name="Bowen J.L."/>
            <person name="Friedrich M."/>
            <person name="Jones J."/>
            <person name="Robertson H.M."/>
            <person name="Feyereisen R."/>
            <person name="Mechler-Hickson A."/>
            <person name="Mathers N."/>
            <person name="Lee C.E."/>
            <person name="Colbourne J.K."/>
            <person name="Biales A."/>
            <person name="Johnston J.S."/>
            <person name="Wellborn G.A."/>
            <person name="Rosendale A.J."/>
            <person name="Cridge A.G."/>
            <person name="Munoz-Torres M.C."/>
            <person name="Bain P.A."/>
            <person name="Manny A.R."/>
            <person name="Major K.M."/>
            <person name="Lambert F.N."/>
            <person name="Vulpe C.D."/>
            <person name="Tuck P."/>
            <person name="Blalock B.J."/>
            <person name="Lin Y.-Y."/>
            <person name="Smith M.E."/>
            <person name="Ochoa-Acuna H."/>
            <person name="Chen M.-J.M."/>
            <person name="Childers C.P."/>
            <person name="Qu J."/>
            <person name="Dugan S."/>
            <person name="Lee S.L."/>
            <person name="Chao H."/>
            <person name="Dinh H."/>
            <person name="Han Y."/>
            <person name="Doddapaneni H."/>
            <person name="Worley K.C."/>
            <person name="Muzny D.M."/>
            <person name="Gibbs R.A."/>
            <person name="Richards S."/>
        </authorList>
    </citation>
    <scope>NUCLEOTIDE SEQUENCE</scope>
    <source>
        <strain evidence="5">HAZT.00-mixed</strain>
        <tissue evidence="5">Whole organism</tissue>
    </source>
</reference>
<evidence type="ECO:0000256" key="3">
    <source>
        <dbReference type="PROSITE-ProRule" id="PRU01379"/>
    </source>
</evidence>
<comment type="caution">
    <text evidence="3">Lacks conserved residue(s) required for the propagation of feature annotation.</text>
</comment>
<reference evidence="5" key="2">
    <citation type="journal article" date="2018" name="Environ. Sci. Technol.">
        <title>The Toxicogenome of Hyalella azteca: A Model for Sediment Ecotoxicology and Evolutionary Toxicology.</title>
        <authorList>
            <person name="Poynton H.C."/>
            <person name="Hasenbein S."/>
            <person name="Benoit J.B."/>
            <person name="Sepulveda M.S."/>
            <person name="Poelchau M.F."/>
            <person name="Hughes D.S.T."/>
            <person name="Murali S.C."/>
            <person name="Chen S."/>
            <person name="Glastad K.M."/>
            <person name="Goodisman M.A.D."/>
            <person name="Werren J.H."/>
            <person name="Vineis J.H."/>
            <person name="Bowen J.L."/>
            <person name="Friedrich M."/>
            <person name="Jones J."/>
            <person name="Robertson H.M."/>
            <person name="Feyereisen R."/>
            <person name="Mechler-Hickson A."/>
            <person name="Mathers N."/>
            <person name="Lee C.E."/>
            <person name="Colbourne J.K."/>
            <person name="Biales A."/>
            <person name="Johnston J.S."/>
            <person name="Wellborn G.A."/>
            <person name="Rosendale A.J."/>
            <person name="Cridge A.G."/>
            <person name="Munoz-Torres M.C."/>
            <person name="Bain P.A."/>
            <person name="Manny A.R."/>
            <person name="Major K.M."/>
            <person name="Lambert F.N."/>
            <person name="Vulpe C.D."/>
            <person name="Tuck P."/>
            <person name="Blalock B.J."/>
            <person name="Lin Y.Y."/>
            <person name="Smith M.E."/>
            <person name="Ochoa-Acuna H."/>
            <person name="Chen M.M."/>
            <person name="Childers C.P."/>
            <person name="Qu J."/>
            <person name="Dugan S."/>
            <person name="Lee S.L."/>
            <person name="Chao H."/>
            <person name="Dinh H."/>
            <person name="Han Y."/>
            <person name="Doddapaneni H."/>
            <person name="Worley K.C."/>
            <person name="Muzny D.M."/>
            <person name="Gibbs R.A."/>
            <person name="Richards S."/>
        </authorList>
    </citation>
    <scope>NUCLEOTIDE SEQUENCE</scope>
    <source>
        <strain evidence="5">HAZT.00-mixed</strain>
        <tissue evidence="5">Whole organism</tissue>
    </source>
</reference>
<name>A0A6A0H0Y2_HYAAZ</name>
<dbReference type="InterPro" id="IPR000834">
    <property type="entry name" value="Peptidase_M14"/>
</dbReference>
<reference evidence="5" key="1">
    <citation type="submission" date="2014-08" db="EMBL/GenBank/DDBJ databases">
        <authorList>
            <person name="Murali S."/>
            <person name="Richards S."/>
            <person name="Bandaranaike D."/>
            <person name="Bellair M."/>
            <person name="Blankenburg K."/>
            <person name="Chao H."/>
            <person name="Dinh H."/>
            <person name="Doddapaneni H."/>
            <person name="Dugan-Rocha S."/>
            <person name="Elkadiri S."/>
            <person name="Gnanaolivu R."/>
            <person name="Hughes D."/>
            <person name="Lee S."/>
            <person name="Li M."/>
            <person name="Ming W."/>
            <person name="Munidasa M."/>
            <person name="Muniz J."/>
            <person name="Nguyen L."/>
            <person name="Osuji N."/>
            <person name="Pu L.-L."/>
            <person name="Puazo M."/>
            <person name="Skinner E."/>
            <person name="Qu C."/>
            <person name="Quiroz J."/>
            <person name="Raj R."/>
            <person name="Weissenberger G."/>
            <person name="Xin Y."/>
            <person name="Zou X."/>
            <person name="Han Y."/>
            <person name="Worley K."/>
            <person name="Muzny D."/>
            <person name="Gibbs R."/>
        </authorList>
    </citation>
    <scope>NUCLEOTIDE SEQUENCE</scope>
    <source>
        <strain evidence="5">HAZT.00-mixed</strain>
        <tissue evidence="5">Whole organism</tissue>
    </source>
</reference>
<dbReference type="GO" id="GO:0004181">
    <property type="term" value="F:metallocarboxypeptidase activity"/>
    <property type="evidence" value="ECO:0007669"/>
    <property type="project" value="InterPro"/>
</dbReference>
<feature type="non-terminal residue" evidence="5">
    <location>
        <position position="136"/>
    </location>
</feature>
<organism evidence="5">
    <name type="scientific">Hyalella azteca</name>
    <name type="common">Amphipod</name>
    <dbReference type="NCBI Taxonomy" id="294128"/>
    <lineage>
        <taxon>Eukaryota</taxon>
        <taxon>Metazoa</taxon>
        <taxon>Ecdysozoa</taxon>
        <taxon>Arthropoda</taxon>
        <taxon>Crustacea</taxon>
        <taxon>Multicrustacea</taxon>
        <taxon>Malacostraca</taxon>
        <taxon>Eumalacostraca</taxon>
        <taxon>Peracarida</taxon>
        <taxon>Amphipoda</taxon>
        <taxon>Senticaudata</taxon>
        <taxon>Talitrida</taxon>
        <taxon>Talitroidea</taxon>
        <taxon>Hyalellidae</taxon>
        <taxon>Hyalella</taxon>
    </lineage>
</organism>
<sequence>MVRRWDLPMLKAVLLHRKLQYSIHIADVHRHLADMKEKHLQARTRAGDARMSWDAYYNYDEVPTSREWIAPATVTYFIQQLVAGDGVGLLDDVDFYFMPSINPDGYAYTFTETRSPNPGSPCVGTDPNRNWSFHWM</sequence>
<dbReference type="GO" id="GO:0008270">
    <property type="term" value="F:zinc ion binding"/>
    <property type="evidence" value="ECO:0007669"/>
    <property type="project" value="InterPro"/>
</dbReference>
<feature type="domain" description="Peptidase M14" evidence="4">
    <location>
        <begin position="66"/>
        <end position="136"/>
    </location>
</feature>
<dbReference type="GO" id="GO:0006508">
    <property type="term" value="P:proteolysis"/>
    <property type="evidence" value="ECO:0007669"/>
    <property type="project" value="InterPro"/>
</dbReference>
<dbReference type="PROSITE" id="PS52035">
    <property type="entry name" value="PEPTIDASE_M14"/>
    <property type="match status" value="1"/>
</dbReference>
<dbReference type="PANTHER" id="PTHR11705:SF91">
    <property type="entry name" value="FI01817P-RELATED"/>
    <property type="match status" value="1"/>
</dbReference>
<dbReference type="Gene3D" id="3.40.630.10">
    <property type="entry name" value="Zn peptidases"/>
    <property type="match status" value="1"/>
</dbReference>
<dbReference type="AlphaFoldDB" id="A0A6A0H0Y2"/>
<gene>
    <name evidence="5" type="ORF">HAZT_HAZT007528</name>
</gene>
<proteinExistence type="inferred from homology"/>
<dbReference type="Proteomes" id="UP000711488">
    <property type="component" value="Unassembled WGS sequence"/>
</dbReference>
<evidence type="ECO:0000256" key="1">
    <source>
        <dbReference type="ARBA" id="ARBA00001947"/>
    </source>
</evidence>
<evidence type="ECO:0000259" key="4">
    <source>
        <dbReference type="PROSITE" id="PS52035"/>
    </source>
</evidence>
<protein>
    <recommendedName>
        <fullName evidence="4">Peptidase M14 domain-containing protein</fullName>
    </recommendedName>
</protein>
<comment type="similarity">
    <text evidence="2 3">Belongs to the peptidase M14 family.</text>
</comment>
<dbReference type="Pfam" id="PF00246">
    <property type="entry name" value="Peptidase_M14"/>
    <property type="match status" value="1"/>
</dbReference>
<dbReference type="EMBL" id="JQDR03009637">
    <property type="protein sequence ID" value="KAA0195423.1"/>
    <property type="molecule type" value="Genomic_DNA"/>
</dbReference>
<dbReference type="SUPFAM" id="SSF53187">
    <property type="entry name" value="Zn-dependent exopeptidases"/>
    <property type="match status" value="1"/>
</dbReference>
<evidence type="ECO:0000256" key="2">
    <source>
        <dbReference type="ARBA" id="ARBA00005988"/>
    </source>
</evidence>
<evidence type="ECO:0000313" key="5">
    <source>
        <dbReference type="EMBL" id="KAA0195423.1"/>
    </source>
</evidence>
<accession>A0A6A0H0Y2</accession>
<dbReference type="OrthoDB" id="3626597at2759"/>
<comment type="cofactor">
    <cofactor evidence="1">
        <name>Zn(2+)</name>
        <dbReference type="ChEBI" id="CHEBI:29105"/>
    </cofactor>
</comment>